<dbReference type="Proteomes" id="UP000000763">
    <property type="component" value="Chromosome 4"/>
</dbReference>
<evidence type="ECO:0000313" key="2">
    <source>
        <dbReference type="EMBL" id="CAE75991.1"/>
    </source>
</evidence>
<dbReference type="PANTHER" id="PTHR33240:SF8">
    <property type="entry name" value="OS03G0439900 PROTEIN"/>
    <property type="match status" value="1"/>
</dbReference>
<dbReference type="AlphaFoldDB" id="Q6MWF4"/>
<protein>
    <submittedName>
        <fullName evidence="2">B1160F02.22 protein</fullName>
    </submittedName>
</protein>
<reference evidence="3" key="1">
    <citation type="journal article" date="2005" name="Nature">
        <title>The map-based sequence of the rice genome.</title>
        <authorList>
            <consortium name="International rice genome sequencing project (IRGSP)"/>
            <person name="Matsumoto T."/>
            <person name="Wu J."/>
            <person name="Kanamori H."/>
            <person name="Katayose Y."/>
            <person name="Fujisawa M."/>
            <person name="Namiki N."/>
            <person name="Mizuno H."/>
            <person name="Yamamoto K."/>
            <person name="Antonio B.A."/>
            <person name="Baba T."/>
            <person name="Sakata K."/>
            <person name="Nagamura Y."/>
            <person name="Aoki H."/>
            <person name="Arikawa K."/>
            <person name="Arita K."/>
            <person name="Bito T."/>
            <person name="Chiden Y."/>
            <person name="Fujitsuka N."/>
            <person name="Fukunaka R."/>
            <person name="Hamada M."/>
            <person name="Harada C."/>
            <person name="Hayashi A."/>
            <person name="Hijishita S."/>
            <person name="Honda M."/>
            <person name="Hosokawa S."/>
            <person name="Ichikawa Y."/>
            <person name="Idonuma A."/>
            <person name="Iijima M."/>
            <person name="Ikeda M."/>
            <person name="Ikeno M."/>
            <person name="Ito K."/>
            <person name="Ito S."/>
            <person name="Ito T."/>
            <person name="Ito Y."/>
            <person name="Ito Y."/>
            <person name="Iwabuchi A."/>
            <person name="Kamiya K."/>
            <person name="Karasawa W."/>
            <person name="Kurita K."/>
            <person name="Katagiri S."/>
            <person name="Kikuta A."/>
            <person name="Kobayashi H."/>
            <person name="Kobayashi N."/>
            <person name="Machita K."/>
            <person name="Maehara T."/>
            <person name="Masukawa M."/>
            <person name="Mizubayashi T."/>
            <person name="Mukai Y."/>
            <person name="Nagasaki H."/>
            <person name="Nagata Y."/>
            <person name="Naito S."/>
            <person name="Nakashima M."/>
            <person name="Nakama Y."/>
            <person name="Nakamichi Y."/>
            <person name="Nakamura M."/>
            <person name="Meguro A."/>
            <person name="Negishi M."/>
            <person name="Ohta I."/>
            <person name="Ohta T."/>
            <person name="Okamoto M."/>
            <person name="Ono N."/>
            <person name="Saji S."/>
            <person name="Sakaguchi M."/>
            <person name="Sakai K."/>
            <person name="Shibata M."/>
            <person name="Shimokawa T."/>
            <person name="Song J."/>
            <person name="Takazaki Y."/>
            <person name="Terasawa K."/>
            <person name="Tsugane M."/>
            <person name="Tsuji K."/>
            <person name="Ueda S."/>
            <person name="Waki K."/>
            <person name="Yamagata H."/>
            <person name="Yamamoto M."/>
            <person name="Yamamoto S."/>
            <person name="Yamane H."/>
            <person name="Yoshiki S."/>
            <person name="Yoshihara R."/>
            <person name="Yukawa K."/>
            <person name="Zhong H."/>
            <person name="Yano M."/>
            <person name="Yuan Q."/>
            <person name="Ouyang S."/>
            <person name="Liu J."/>
            <person name="Jones K.M."/>
            <person name="Gansberger K."/>
            <person name="Moffat K."/>
            <person name="Hill J."/>
            <person name="Bera J."/>
            <person name="Fadrosh D."/>
            <person name="Jin S."/>
            <person name="Johri S."/>
            <person name="Kim M."/>
            <person name="Overton L."/>
            <person name="Reardon M."/>
            <person name="Tsitrin T."/>
            <person name="Vuong H."/>
            <person name="Weaver B."/>
            <person name="Ciecko A."/>
            <person name="Tallon L."/>
            <person name="Jackson J."/>
            <person name="Pai G."/>
            <person name="Aken S.V."/>
            <person name="Utterback T."/>
            <person name="Reidmuller S."/>
            <person name="Feldblyum T."/>
            <person name="Hsiao J."/>
            <person name="Zismann V."/>
            <person name="Iobst S."/>
            <person name="de Vazeille A.R."/>
            <person name="Buell C.R."/>
            <person name="Ying K."/>
            <person name="Li Y."/>
            <person name="Lu T."/>
            <person name="Huang Y."/>
            <person name="Zhao Q."/>
            <person name="Feng Q."/>
            <person name="Zhang L."/>
            <person name="Zhu J."/>
            <person name="Weng Q."/>
            <person name="Mu J."/>
            <person name="Lu Y."/>
            <person name="Fan D."/>
            <person name="Liu Y."/>
            <person name="Guan J."/>
            <person name="Zhang Y."/>
            <person name="Yu S."/>
            <person name="Liu X."/>
            <person name="Zhang Y."/>
            <person name="Hong G."/>
            <person name="Han B."/>
            <person name="Choisne N."/>
            <person name="Demange N."/>
            <person name="Orjeda G."/>
            <person name="Samain S."/>
            <person name="Cattolico L."/>
            <person name="Pelletier E."/>
            <person name="Couloux A."/>
            <person name="Segurens B."/>
            <person name="Wincker P."/>
            <person name="D'Hont A."/>
            <person name="Scarpelli C."/>
            <person name="Weissenbach J."/>
            <person name="Salanoubat M."/>
            <person name="Quetier F."/>
            <person name="Yu Y."/>
            <person name="Kim H.R."/>
            <person name="Rambo T."/>
            <person name="Currie J."/>
            <person name="Collura K."/>
            <person name="Luo M."/>
            <person name="Yang T."/>
            <person name="Ammiraju J.S.S."/>
            <person name="Engler F."/>
            <person name="Soderlund C."/>
            <person name="Wing R.A."/>
            <person name="Palmer L.E."/>
            <person name="de la Bastide M."/>
            <person name="Spiegel L."/>
            <person name="Nascimento L."/>
            <person name="Zutavern T."/>
            <person name="O'Shaughnessy A."/>
            <person name="Dike S."/>
            <person name="Dedhia N."/>
            <person name="Preston R."/>
            <person name="Balija V."/>
            <person name="McCombie W.R."/>
            <person name="Chow T."/>
            <person name="Chen H."/>
            <person name="Chung M."/>
            <person name="Chen C."/>
            <person name="Shaw J."/>
            <person name="Wu H."/>
            <person name="Hsiao K."/>
            <person name="Chao Y."/>
            <person name="Chu M."/>
            <person name="Cheng C."/>
            <person name="Hour A."/>
            <person name="Lee P."/>
            <person name="Lin S."/>
            <person name="Lin Y."/>
            <person name="Liou J."/>
            <person name="Liu S."/>
            <person name="Hsing Y."/>
            <person name="Raghuvanshi S."/>
            <person name="Mohanty A."/>
            <person name="Bharti A.K."/>
            <person name="Gaur A."/>
            <person name="Gupta V."/>
            <person name="Kumar D."/>
            <person name="Ravi V."/>
            <person name="Vij S."/>
            <person name="Kapur A."/>
            <person name="Khurana P."/>
            <person name="Khurana P."/>
            <person name="Khurana J.P."/>
            <person name="Tyagi A.K."/>
            <person name="Gaikwad K."/>
            <person name="Singh A."/>
            <person name="Dalal V."/>
            <person name="Srivastava S."/>
            <person name="Dixit A."/>
            <person name="Pal A.K."/>
            <person name="Ghazi I.A."/>
            <person name="Yadav M."/>
            <person name="Pandit A."/>
            <person name="Bhargava A."/>
            <person name="Sureshbabu K."/>
            <person name="Batra K."/>
            <person name="Sharma T.R."/>
            <person name="Mohapatra T."/>
            <person name="Singh N.K."/>
            <person name="Messing J."/>
            <person name="Nelson A.B."/>
            <person name="Fuks G."/>
            <person name="Kavchok S."/>
            <person name="Keizer G."/>
            <person name="Linton E."/>
            <person name="Llaca V."/>
            <person name="Song R."/>
            <person name="Tanyolac B."/>
            <person name="Young S."/>
            <person name="Ho-Il K."/>
            <person name="Hahn J.H."/>
            <person name="Sangsakoo G."/>
            <person name="Vanavichit A."/>
            <person name="de Mattos Luiz.A.T."/>
            <person name="Zimmer P.D."/>
            <person name="Malone G."/>
            <person name="Dellagostin O."/>
            <person name="de Oliveira A.C."/>
            <person name="Bevan M."/>
            <person name="Bancroft I."/>
            <person name="Minx P."/>
            <person name="Cordum H."/>
            <person name="Wilson R."/>
            <person name="Cheng Z."/>
            <person name="Jin W."/>
            <person name="Jiang J."/>
            <person name="Leong S.A."/>
            <person name="Iwama H."/>
            <person name="Gojobori T."/>
            <person name="Itoh T."/>
            <person name="Niimura Y."/>
            <person name="Fujii Y."/>
            <person name="Habara T."/>
            <person name="Sakai H."/>
            <person name="Sato Y."/>
            <person name="Wilson G."/>
            <person name="Kumar K."/>
            <person name="McCouch S."/>
            <person name="Juretic N."/>
            <person name="Hoen D."/>
            <person name="Wright S."/>
            <person name="Bruskiewich R."/>
            <person name="Bureau T."/>
            <person name="Miyao A."/>
            <person name="Hirochika H."/>
            <person name="Nishikawa T."/>
            <person name="Kadowaki K."/>
            <person name="Sugiura M."/>
            <person name="Burr B."/>
            <person name="Sasaki T."/>
        </authorList>
    </citation>
    <scope>NUCLEOTIDE SEQUENCE [LARGE SCALE GENOMIC DNA]</scope>
    <source>
        <strain evidence="3">cv. Nipponbare</strain>
    </source>
</reference>
<feature type="compositionally biased region" description="Basic and acidic residues" evidence="1">
    <location>
        <begin position="140"/>
        <end position="153"/>
    </location>
</feature>
<dbReference type="EMBL" id="BX842604">
    <property type="protein sequence ID" value="CAE75991.1"/>
    <property type="molecule type" value="Genomic_DNA"/>
</dbReference>
<sequence>MEQLDGYLSSPGVDSRPTEIVEYDDFGYRYDHHKLDNFNEGFEDNYTPLYFGIFRTDNETEEQRQAREAEEQRVRQEAERRRLEEERQAQERERLQQRGCSDHPSRNLLKEDALNQANHVVNILNQTKTMIAASVPNARKTTDGDQSTSKKKDDEDDAPTGFQDHRKEFNHIFGGPLAYESKRKQKLTEREINAVQPDTPQYLQWSETAIKFDRSNHPDRVVHPGRYRLVLDPVVRNVKLRRSLINGGSALNILFAKTLDDIQIPRTELKPSNAPFHGVIPGLSSTRLGQITLPDTFDTWENFRTENICFEVADFETVYHVIFGRPALAKFMVVPHYTYMMMKMPGPRGVISLRSDIKQAVTCDKESCEMAQTREITLAREKIRLAASTATE</sequence>
<evidence type="ECO:0000313" key="3">
    <source>
        <dbReference type="Proteomes" id="UP000000763"/>
    </source>
</evidence>
<gene>
    <name evidence="2" type="primary">B1160F02.22</name>
</gene>
<dbReference type="PANTHER" id="PTHR33240">
    <property type="entry name" value="OS08G0508500 PROTEIN"/>
    <property type="match status" value="1"/>
</dbReference>
<organism evidence="2 3">
    <name type="scientific">Oryza sativa subsp. japonica</name>
    <name type="common">Rice</name>
    <dbReference type="NCBI Taxonomy" id="39947"/>
    <lineage>
        <taxon>Eukaryota</taxon>
        <taxon>Viridiplantae</taxon>
        <taxon>Streptophyta</taxon>
        <taxon>Embryophyta</taxon>
        <taxon>Tracheophyta</taxon>
        <taxon>Spermatophyta</taxon>
        <taxon>Magnoliopsida</taxon>
        <taxon>Liliopsida</taxon>
        <taxon>Poales</taxon>
        <taxon>Poaceae</taxon>
        <taxon>BOP clade</taxon>
        <taxon>Oryzoideae</taxon>
        <taxon>Oryzeae</taxon>
        <taxon>Oryzinae</taxon>
        <taxon>Oryza</taxon>
        <taxon>Oryza sativa</taxon>
    </lineage>
</organism>
<evidence type="ECO:0000256" key="1">
    <source>
        <dbReference type="SAM" id="MobiDB-lite"/>
    </source>
</evidence>
<accession>Q6MWF4</accession>
<feature type="region of interest" description="Disordered" evidence="1">
    <location>
        <begin position="134"/>
        <end position="165"/>
    </location>
</feature>
<feature type="region of interest" description="Disordered" evidence="1">
    <location>
        <begin position="81"/>
        <end position="106"/>
    </location>
</feature>
<proteinExistence type="predicted"/>
<reference evidence="3" key="2">
    <citation type="journal article" date="2008" name="Nucleic Acids Res.">
        <title>The rice annotation project database (RAP-DB): 2008 update.</title>
        <authorList>
            <consortium name="The rice annotation project (RAP)"/>
        </authorList>
    </citation>
    <scope>GENOME REANNOTATION</scope>
    <source>
        <strain evidence="3">cv. Nipponbare</strain>
    </source>
</reference>
<name>Q6MWF4_ORYSJ</name>